<keyword evidence="4 10" id="KW-0812">Transmembrane</keyword>
<dbReference type="Proteomes" id="UP000279259">
    <property type="component" value="Unassembled WGS sequence"/>
</dbReference>
<evidence type="ECO:0000256" key="3">
    <source>
        <dbReference type="ARBA" id="ARBA00022448"/>
    </source>
</evidence>
<feature type="transmembrane region" description="Helical" evidence="10">
    <location>
        <begin position="194"/>
        <end position="214"/>
    </location>
</feature>
<evidence type="ECO:0000256" key="5">
    <source>
        <dbReference type="ARBA" id="ARBA00022989"/>
    </source>
</evidence>
<feature type="region of interest" description="Disordered" evidence="9">
    <location>
        <begin position="1"/>
        <end position="27"/>
    </location>
</feature>
<comment type="similarity">
    <text evidence="2 8">Belongs to the major facilitator superfamily. Sugar transporter (TC 2.A.1.1) family.</text>
</comment>
<evidence type="ECO:0000256" key="1">
    <source>
        <dbReference type="ARBA" id="ARBA00004141"/>
    </source>
</evidence>
<dbReference type="PRINTS" id="PR00171">
    <property type="entry name" value="SUGRTRNSPORT"/>
</dbReference>
<dbReference type="EMBL" id="RSCD01000033">
    <property type="protein sequence ID" value="RSH80780.1"/>
    <property type="molecule type" value="Genomic_DNA"/>
</dbReference>
<dbReference type="FunFam" id="1.20.1250.20:FF:000474">
    <property type="entry name" value="Sugar transporter, putative"/>
    <property type="match status" value="1"/>
</dbReference>
<feature type="transmembrane region" description="Helical" evidence="10">
    <location>
        <begin position="220"/>
        <end position="238"/>
    </location>
</feature>
<evidence type="ECO:0000313" key="12">
    <source>
        <dbReference type="EMBL" id="RSH80780.1"/>
    </source>
</evidence>
<feature type="domain" description="Major facilitator superfamily (MFS) profile" evidence="11">
    <location>
        <begin position="120"/>
        <end position="560"/>
    </location>
</feature>
<dbReference type="InterPro" id="IPR003663">
    <property type="entry name" value="Sugar/inositol_transpt"/>
</dbReference>
<accession>A0A427XPN1</accession>
<evidence type="ECO:0000256" key="7">
    <source>
        <dbReference type="ARBA" id="ARBA00049119"/>
    </source>
</evidence>
<evidence type="ECO:0000256" key="4">
    <source>
        <dbReference type="ARBA" id="ARBA00022692"/>
    </source>
</evidence>
<comment type="caution">
    <text evidence="12">The sequence shown here is derived from an EMBL/GenBank/DDBJ whole genome shotgun (WGS) entry which is preliminary data.</text>
</comment>
<evidence type="ECO:0000256" key="10">
    <source>
        <dbReference type="SAM" id="Phobius"/>
    </source>
</evidence>
<feature type="transmembrane region" description="Helical" evidence="10">
    <location>
        <begin position="281"/>
        <end position="302"/>
    </location>
</feature>
<evidence type="ECO:0000313" key="13">
    <source>
        <dbReference type="Proteomes" id="UP000279259"/>
    </source>
</evidence>
<feature type="transmembrane region" description="Helical" evidence="10">
    <location>
        <begin position="162"/>
        <end position="182"/>
    </location>
</feature>
<sequence length="640" mass="71793">MPTVVEPTEKTAQAHHEGEPKGDLIQHNDHENAHVGKAVAMNIVENPLKRHDRTRVISDAEAFCKQRGLEEHTELFSRAALVARDPHGFENLSDLTPEERDALAYERDHKFHGPFWLWYSVIMCAVGAAVQGWDQTGSNAANLSFPVEFGIGSGVGADSWKVGAINSIIYLVGGGIGCWLSDPFNSWFGRRGEIFISAVILFVTPIGSACAQSWQGLFAARFVMGIGLGMKNACVAVYSSEMAPARVRGALVMFWQLWVTFGIFLGYAANCIVKDAGRIAWRLQIGSAFIPAVPLMLGIYFCPESPRWLMKKDKYPKAFRSQLKLRAHPIIAARDLYYSHVLYEEELKMARGANYFARFRDLFTVPRIRRATWASGMVMIGQQMCGINIISFYSSTVFVDGGFTETQALYASLGFGALNFVFAIPALFLIDSFGRRSLVLFGFPMMCIFLLGAGLCFLIPKTQPDLRTGLVALFIYIFTIFYSFTEGPVCFQYSAEVFPTVHREQGMAWAVAINLIFAGVLGLTFPPMVAAMGQIGAFCFYAGLNALAFVGIFCLVPETKQFTLEELDQVFSVDRRTFLQYQTKTWLPYFIRRYFLFRRDTPEPPALIETSEHLEEKTDRDAFRRASHHGGDMHRRLSHH</sequence>
<organism evidence="12 13">
    <name type="scientific">Saitozyma podzolica</name>
    <dbReference type="NCBI Taxonomy" id="1890683"/>
    <lineage>
        <taxon>Eukaryota</taxon>
        <taxon>Fungi</taxon>
        <taxon>Dikarya</taxon>
        <taxon>Basidiomycota</taxon>
        <taxon>Agaricomycotina</taxon>
        <taxon>Tremellomycetes</taxon>
        <taxon>Tremellales</taxon>
        <taxon>Trimorphomycetaceae</taxon>
        <taxon>Saitozyma</taxon>
    </lineage>
</organism>
<dbReference type="PANTHER" id="PTHR48020">
    <property type="entry name" value="PROTON MYO-INOSITOL COTRANSPORTER"/>
    <property type="match status" value="1"/>
</dbReference>
<evidence type="ECO:0000256" key="6">
    <source>
        <dbReference type="ARBA" id="ARBA00023136"/>
    </source>
</evidence>
<dbReference type="InterPro" id="IPR005828">
    <property type="entry name" value="MFS_sugar_transport-like"/>
</dbReference>
<feature type="transmembrane region" description="Helical" evidence="10">
    <location>
        <begin position="250"/>
        <end position="269"/>
    </location>
</feature>
<dbReference type="PROSITE" id="PS00217">
    <property type="entry name" value="SUGAR_TRANSPORT_2"/>
    <property type="match status" value="1"/>
</dbReference>
<evidence type="ECO:0000256" key="2">
    <source>
        <dbReference type="ARBA" id="ARBA00010992"/>
    </source>
</evidence>
<dbReference type="PANTHER" id="PTHR48020:SF13">
    <property type="entry name" value="MAJOR FACILITATOR SUPERFAMILY (MFS) PROFILE DOMAIN-CONTAINING PROTEIN"/>
    <property type="match status" value="1"/>
</dbReference>
<dbReference type="STRING" id="1890683.A0A427XPN1"/>
<evidence type="ECO:0000256" key="8">
    <source>
        <dbReference type="RuleBase" id="RU003346"/>
    </source>
</evidence>
<keyword evidence="3 8" id="KW-0813">Transport</keyword>
<feature type="transmembrane region" description="Helical" evidence="10">
    <location>
        <begin position="535"/>
        <end position="556"/>
    </location>
</feature>
<dbReference type="GO" id="GO:0015798">
    <property type="term" value="P:myo-inositol transport"/>
    <property type="evidence" value="ECO:0007669"/>
    <property type="project" value="UniProtKB-ARBA"/>
</dbReference>
<dbReference type="OrthoDB" id="5290825at2759"/>
<dbReference type="InterPro" id="IPR020846">
    <property type="entry name" value="MFS_dom"/>
</dbReference>
<gene>
    <name evidence="12" type="ORF">EHS25_007116</name>
</gene>
<dbReference type="InterPro" id="IPR050814">
    <property type="entry name" value="Myo-inositol_Transporter"/>
</dbReference>
<dbReference type="InterPro" id="IPR005829">
    <property type="entry name" value="Sugar_transporter_CS"/>
</dbReference>
<dbReference type="InterPro" id="IPR036259">
    <property type="entry name" value="MFS_trans_sf"/>
</dbReference>
<comment type="subcellular location">
    <subcellularLocation>
        <location evidence="1">Membrane</location>
        <topology evidence="1">Multi-pass membrane protein</topology>
    </subcellularLocation>
</comment>
<keyword evidence="13" id="KW-1185">Reference proteome</keyword>
<dbReference type="Gene3D" id="1.20.1250.20">
    <property type="entry name" value="MFS general substrate transporter like domains"/>
    <property type="match status" value="1"/>
</dbReference>
<feature type="transmembrane region" description="Helical" evidence="10">
    <location>
        <begin position="466"/>
        <end position="485"/>
    </location>
</feature>
<feature type="transmembrane region" description="Helical" evidence="10">
    <location>
        <begin position="377"/>
        <end position="396"/>
    </location>
</feature>
<protein>
    <recommendedName>
        <fullName evidence="11">Major facilitator superfamily (MFS) profile domain-containing protein</fullName>
    </recommendedName>
</protein>
<feature type="compositionally biased region" description="Basic and acidic residues" evidence="9">
    <location>
        <begin position="7"/>
        <end position="27"/>
    </location>
</feature>
<dbReference type="PROSITE" id="PS50850">
    <property type="entry name" value="MFS"/>
    <property type="match status" value="1"/>
</dbReference>
<dbReference type="SUPFAM" id="SSF103473">
    <property type="entry name" value="MFS general substrate transporter"/>
    <property type="match status" value="1"/>
</dbReference>
<comment type="catalytic activity">
    <reaction evidence="7">
        <text>myo-inositol(out) + H(+)(out) = myo-inositol(in) + H(+)(in)</text>
        <dbReference type="Rhea" id="RHEA:60364"/>
        <dbReference type="ChEBI" id="CHEBI:15378"/>
        <dbReference type="ChEBI" id="CHEBI:17268"/>
    </reaction>
</comment>
<dbReference type="AlphaFoldDB" id="A0A427XPN1"/>
<evidence type="ECO:0000256" key="9">
    <source>
        <dbReference type="SAM" id="MobiDB-lite"/>
    </source>
</evidence>
<dbReference type="GO" id="GO:0015791">
    <property type="term" value="P:polyol transmembrane transport"/>
    <property type="evidence" value="ECO:0007669"/>
    <property type="project" value="UniProtKB-ARBA"/>
</dbReference>
<feature type="transmembrane region" description="Helical" evidence="10">
    <location>
        <begin position="408"/>
        <end position="430"/>
    </location>
</feature>
<feature type="transmembrane region" description="Helical" evidence="10">
    <location>
        <begin position="437"/>
        <end position="460"/>
    </location>
</feature>
<dbReference type="Pfam" id="PF00083">
    <property type="entry name" value="Sugar_tr"/>
    <property type="match status" value="1"/>
</dbReference>
<feature type="transmembrane region" description="Helical" evidence="10">
    <location>
        <begin position="115"/>
        <end position="133"/>
    </location>
</feature>
<reference evidence="12 13" key="1">
    <citation type="submission" date="2018-11" db="EMBL/GenBank/DDBJ databases">
        <title>Genome sequence of Saitozyma podzolica DSM 27192.</title>
        <authorList>
            <person name="Aliyu H."/>
            <person name="Gorte O."/>
            <person name="Ochsenreither K."/>
        </authorList>
    </citation>
    <scope>NUCLEOTIDE SEQUENCE [LARGE SCALE GENOMIC DNA]</scope>
    <source>
        <strain evidence="12 13">DSM 27192</strain>
    </source>
</reference>
<keyword evidence="5 10" id="KW-1133">Transmembrane helix</keyword>
<dbReference type="NCBIfam" id="TIGR00879">
    <property type="entry name" value="SP"/>
    <property type="match status" value="1"/>
</dbReference>
<proteinExistence type="inferred from homology"/>
<dbReference type="GO" id="GO:0016020">
    <property type="term" value="C:membrane"/>
    <property type="evidence" value="ECO:0007669"/>
    <property type="project" value="UniProtKB-SubCell"/>
</dbReference>
<feature type="transmembrane region" description="Helical" evidence="10">
    <location>
        <begin position="506"/>
        <end position="529"/>
    </location>
</feature>
<dbReference type="PROSITE" id="PS00216">
    <property type="entry name" value="SUGAR_TRANSPORT_1"/>
    <property type="match status" value="1"/>
</dbReference>
<dbReference type="GO" id="GO:0022857">
    <property type="term" value="F:transmembrane transporter activity"/>
    <property type="evidence" value="ECO:0007669"/>
    <property type="project" value="InterPro"/>
</dbReference>
<keyword evidence="6 10" id="KW-0472">Membrane</keyword>
<evidence type="ECO:0000259" key="11">
    <source>
        <dbReference type="PROSITE" id="PS50850"/>
    </source>
</evidence>
<name>A0A427XPN1_9TREE</name>